<organism evidence="1 2">
    <name type="scientific">Shewanella inventionis</name>
    <dbReference type="NCBI Taxonomy" id="1738770"/>
    <lineage>
        <taxon>Bacteria</taxon>
        <taxon>Pseudomonadati</taxon>
        <taxon>Pseudomonadota</taxon>
        <taxon>Gammaproteobacteria</taxon>
        <taxon>Alteromonadales</taxon>
        <taxon>Shewanellaceae</taxon>
        <taxon>Shewanella</taxon>
    </lineage>
</organism>
<dbReference type="InterPro" id="IPR038691">
    <property type="entry name" value="ComJ_sf"/>
</dbReference>
<comment type="caution">
    <text evidence="1">The sequence shown here is derived from an EMBL/GenBank/DDBJ whole genome shotgun (WGS) entry which is preliminary data.</text>
</comment>
<dbReference type="EMBL" id="BMII01000021">
    <property type="protein sequence ID" value="GGB64299.1"/>
    <property type="molecule type" value="Genomic_DNA"/>
</dbReference>
<sequence length="103" mass="11856">MQKYTVDSSYRQFYIADAGLDPDAPEDWSDLHVEQRFNALRNIVALCPEGDITARIICVPPSQSFRQESQQDFEVTTQITIETGQLAVYGWPRELLEEYLVNN</sequence>
<evidence type="ECO:0000313" key="1">
    <source>
        <dbReference type="EMBL" id="GGB64299.1"/>
    </source>
</evidence>
<evidence type="ECO:0000313" key="2">
    <source>
        <dbReference type="Proteomes" id="UP000617555"/>
    </source>
</evidence>
<gene>
    <name evidence="1" type="ORF">GCM10011607_26360</name>
</gene>
<dbReference type="Proteomes" id="UP000617555">
    <property type="component" value="Unassembled WGS sequence"/>
</dbReference>
<dbReference type="RefSeq" id="WP_188739823.1">
    <property type="nucleotide sequence ID" value="NZ_BMII01000021.1"/>
</dbReference>
<accession>A0ABQ1JEF2</accession>
<protein>
    <submittedName>
        <fullName evidence="1">Uncharacterized protein</fullName>
    </submittedName>
</protein>
<dbReference type="Gene3D" id="2.60.34.30">
    <property type="entry name" value="Competence, DNA-entry nuclease inhibitor, ComJ"/>
    <property type="match status" value="1"/>
</dbReference>
<reference evidence="2" key="1">
    <citation type="journal article" date="2019" name="Int. J. Syst. Evol. Microbiol.">
        <title>The Global Catalogue of Microorganisms (GCM) 10K type strain sequencing project: providing services to taxonomists for standard genome sequencing and annotation.</title>
        <authorList>
            <consortium name="The Broad Institute Genomics Platform"/>
            <consortium name="The Broad Institute Genome Sequencing Center for Infectious Disease"/>
            <person name="Wu L."/>
            <person name="Ma J."/>
        </authorList>
    </citation>
    <scope>NUCLEOTIDE SEQUENCE [LARGE SCALE GENOMIC DNA]</scope>
    <source>
        <strain evidence="2">CGMCC 1.15339</strain>
    </source>
</reference>
<name>A0ABQ1JEF2_9GAMM</name>
<proteinExistence type="predicted"/>
<keyword evidence="2" id="KW-1185">Reference proteome</keyword>